<protein>
    <submittedName>
        <fullName evidence="2">Uncharacterized protein</fullName>
    </submittedName>
</protein>
<proteinExistence type="predicted"/>
<accession>A0A0A9E677</accession>
<dbReference type="EMBL" id="GBRH01201616">
    <property type="protein sequence ID" value="JAD96279.1"/>
    <property type="molecule type" value="Transcribed_RNA"/>
</dbReference>
<feature type="region of interest" description="Disordered" evidence="1">
    <location>
        <begin position="24"/>
        <end position="87"/>
    </location>
</feature>
<evidence type="ECO:0000256" key="1">
    <source>
        <dbReference type="SAM" id="MobiDB-lite"/>
    </source>
</evidence>
<dbReference type="AlphaFoldDB" id="A0A0A9E677"/>
<evidence type="ECO:0000313" key="2">
    <source>
        <dbReference type="EMBL" id="JAD96279.1"/>
    </source>
</evidence>
<sequence length="136" mass="14779">MVKDQLCARWRRWAWLTERFSREAEKEGTSGEAMKRWRKSSCLGRVTRGPRERPSGSGSPGTGRAVPSIVAGVSASSSHRPSPSAIHRIRRNIADAARAPPGGAFWSWFAFASASDCAQMVGEEPRIGVTCHAGLN</sequence>
<reference evidence="2" key="1">
    <citation type="submission" date="2014-09" db="EMBL/GenBank/DDBJ databases">
        <authorList>
            <person name="Magalhaes I.L.F."/>
            <person name="Oliveira U."/>
            <person name="Santos F.R."/>
            <person name="Vidigal T.H.D.A."/>
            <person name="Brescovit A.D."/>
            <person name="Santos A.J."/>
        </authorList>
    </citation>
    <scope>NUCLEOTIDE SEQUENCE</scope>
    <source>
        <tissue evidence="2">Shoot tissue taken approximately 20 cm above the soil surface</tissue>
    </source>
</reference>
<name>A0A0A9E677_ARUDO</name>
<reference evidence="2" key="2">
    <citation type="journal article" date="2015" name="Data Brief">
        <title>Shoot transcriptome of the giant reed, Arundo donax.</title>
        <authorList>
            <person name="Barrero R.A."/>
            <person name="Guerrero F.D."/>
            <person name="Moolhuijzen P."/>
            <person name="Goolsby J.A."/>
            <person name="Tidwell J."/>
            <person name="Bellgard S.E."/>
            <person name="Bellgard M.I."/>
        </authorList>
    </citation>
    <scope>NUCLEOTIDE SEQUENCE</scope>
    <source>
        <tissue evidence="2">Shoot tissue taken approximately 20 cm above the soil surface</tissue>
    </source>
</reference>
<organism evidence="2">
    <name type="scientific">Arundo donax</name>
    <name type="common">Giant reed</name>
    <name type="synonym">Donax arundinaceus</name>
    <dbReference type="NCBI Taxonomy" id="35708"/>
    <lineage>
        <taxon>Eukaryota</taxon>
        <taxon>Viridiplantae</taxon>
        <taxon>Streptophyta</taxon>
        <taxon>Embryophyta</taxon>
        <taxon>Tracheophyta</taxon>
        <taxon>Spermatophyta</taxon>
        <taxon>Magnoliopsida</taxon>
        <taxon>Liliopsida</taxon>
        <taxon>Poales</taxon>
        <taxon>Poaceae</taxon>
        <taxon>PACMAD clade</taxon>
        <taxon>Arundinoideae</taxon>
        <taxon>Arundineae</taxon>
        <taxon>Arundo</taxon>
    </lineage>
</organism>
<feature type="compositionally biased region" description="Low complexity" evidence="1">
    <location>
        <begin position="74"/>
        <end position="86"/>
    </location>
</feature>
<feature type="compositionally biased region" description="Basic and acidic residues" evidence="1">
    <location>
        <begin position="24"/>
        <end position="35"/>
    </location>
</feature>